<name>A0ACB8ACD6_9AGAM</name>
<proteinExistence type="predicted"/>
<comment type="caution">
    <text evidence="1">The sequence shown here is derived from an EMBL/GenBank/DDBJ whole genome shotgun (WGS) entry which is preliminary data.</text>
</comment>
<dbReference type="Proteomes" id="UP000790377">
    <property type="component" value="Unassembled WGS sequence"/>
</dbReference>
<sequence>MSEAETPPSRVPSLVTFCQRVLFPHADAISSLGDDIRYDLIKPVLECCSPDALFRLEQTSPCIEKDTSEIWEKLCSKSYPLFIEELLQTESTPPESWRDQFFTFREQESRRLEEAASRLRNQRMAADERKKEREVKLTDRLPPTKRSRTGGWSTFSQPKSLFQKTKNEASKLQRTMYNPPKMIQAKANRVLPSAASAKPPPPPSNIPSTSKVTVKTVTYPRPSISSIPAPDPKPTTLNSTSKRPPISPNKLTSLPPALISPPTPESRAAAAKSPPLPKKNPISSIFMPKHRAFSQLPGQTSATRTPPAR</sequence>
<organism evidence="1 2">
    <name type="scientific">Hygrophoropsis aurantiaca</name>
    <dbReference type="NCBI Taxonomy" id="72124"/>
    <lineage>
        <taxon>Eukaryota</taxon>
        <taxon>Fungi</taxon>
        <taxon>Dikarya</taxon>
        <taxon>Basidiomycota</taxon>
        <taxon>Agaricomycotina</taxon>
        <taxon>Agaricomycetes</taxon>
        <taxon>Agaricomycetidae</taxon>
        <taxon>Boletales</taxon>
        <taxon>Coniophorineae</taxon>
        <taxon>Hygrophoropsidaceae</taxon>
        <taxon>Hygrophoropsis</taxon>
    </lineage>
</organism>
<protein>
    <submittedName>
        <fullName evidence="1">RNA polymerase II transcription factor SIII subunit A-domain-containing protein</fullName>
    </submittedName>
</protein>
<dbReference type="EMBL" id="MU267701">
    <property type="protein sequence ID" value="KAH7910763.1"/>
    <property type="molecule type" value="Genomic_DNA"/>
</dbReference>
<gene>
    <name evidence="1" type="ORF">BJ138DRAFT_1152233</name>
</gene>
<evidence type="ECO:0000313" key="2">
    <source>
        <dbReference type="Proteomes" id="UP000790377"/>
    </source>
</evidence>
<keyword evidence="2" id="KW-1185">Reference proteome</keyword>
<evidence type="ECO:0000313" key="1">
    <source>
        <dbReference type="EMBL" id="KAH7910763.1"/>
    </source>
</evidence>
<accession>A0ACB8ACD6</accession>
<reference evidence="1" key="1">
    <citation type="journal article" date="2021" name="New Phytol.">
        <title>Evolutionary innovations through gain and loss of genes in the ectomycorrhizal Boletales.</title>
        <authorList>
            <person name="Wu G."/>
            <person name="Miyauchi S."/>
            <person name="Morin E."/>
            <person name="Kuo A."/>
            <person name="Drula E."/>
            <person name="Varga T."/>
            <person name="Kohler A."/>
            <person name="Feng B."/>
            <person name="Cao Y."/>
            <person name="Lipzen A."/>
            <person name="Daum C."/>
            <person name="Hundley H."/>
            <person name="Pangilinan J."/>
            <person name="Johnson J."/>
            <person name="Barry K."/>
            <person name="LaButti K."/>
            <person name="Ng V."/>
            <person name="Ahrendt S."/>
            <person name="Min B."/>
            <person name="Choi I.G."/>
            <person name="Park H."/>
            <person name="Plett J.M."/>
            <person name="Magnuson J."/>
            <person name="Spatafora J.W."/>
            <person name="Nagy L.G."/>
            <person name="Henrissat B."/>
            <person name="Grigoriev I.V."/>
            <person name="Yang Z.L."/>
            <person name="Xu J."/>
            <person name="Martin F.M."/>
        </authorList>
    </citation>
    <scope>NUCLEOTIDE SEQUENCE</scope>
    <source>
        <strain evidence="1">ATCC 28755</strain>
    </source>
</reference>